<reference evidence="2" key="1">
    <citation type="submission" date="2020-05" db="EMBL/GenBank/DDBJ databases">
        <title>Complete genome sequence of Bradyrhizobium diazoefficiens XF5 isolated from soybean nodule.</title>
        <authorList>
            <person name="Noda R."/>
            <person name="Kakizaki K."/>
            <person name="Minamisawa K."/>
        </authorList>
    </citation>
    <scope>NUCLEOTIDE SEQUENCE</scope>
    <source>
        <strain evidence="2">XF5</strain>
    </source>
</reference>
<evidence type="ECO:0008006" key="3">
    <source>
        <dbReference type="Google" id="ProtNLM"/>
    </source>
</evidence>
<gene>
    <name evidence="2" type="ORF">XF5B_38880</name>
</gene>
<dbReference type="AlphaFoldDB" id="A0A809ZUW0"/>
<protein>
    <recommendedName>
        <fullName evidence="3">ERF family protein</fullName>
    </recommendedName>
</protein>
<proteinExistence type="predicted"/>
<feature type="region of interest" description="Disordered" evidence="1">
    <location>
        <begin position="186"/>
        <end position="219"/>
    </location>
</feature>
<sequence length="276" mass="30138">MTAAAELQVIEGRHAPAPTTILPPNNPIEMIARALERGATPEIIDKLMDWQDRLDKRDAVRSFDAAFAVAKGKFPPIVKDARVNFESKRGGADTDYWHETISGIAEKVDPILAEHGLAYCWEPRELDNGKVEVTCILSHVGGHSRRATLSGAPDLSGNKNHLQAKASAVTYLERYTLKAVLGIASRHDDDGRGGEPQINPDPGRTMQQRAPAPAAPKGPRITAKEAADLKARFEKARAAGADETQFWRFAQAEKYEDVAADRLPTIISALKSRYGV</sequence>
<evidence type="ECO:0000256" key="1">
    <source>
        <dbReference type="SAM" id="MobiDB-lite"/>
    </source>
</evidence>
<name>A0A809ZUW0_9BRAD</name>
<dbReference type="Pfam" id="PF04404">
    <property type="entry name" value="ERF"/>
    <property type="match status" value="1"/>
</dbReference>
<evidence type="ECO:0000313" key="2">
    <source>
        <dbReference type="EMBL" id="BCE56376.1"/>
    </source>
</evidence>
<dbReference type="EMBL" id="AP023095">
    <property type="protein sequence ID" value="BCE56376.1"/>
    <property type="molecule type" value="Genomic_DNA"/>
</dbReference>
<dbReference type="InterPro" id="IPR007499">
    <property type="entry name" value="ERF_bacteria_virus"/>
</dbReference>
<accession>A0A809ZUW0</accession>
<dbReference type="RefSeq" id="WP_183117494.1">
    <property type="nucleotide sequence ID" value="NZ_AP022638.1"/>
</dbReference>
<organism evidence="2">
    <name type="scientific">Bradyrhizobium diazoefficiens</name>
    <dbReference type="NCBI Taxonomy" id="1355477"/>
    <lineage>
        <taxon>Bacteria</taxon>
        <taxon>Pseudomonadati</taxon>
        <taxon>Pseudomonadota</taxon>
        <taxon>Alphaproteobacteria</taxon>
        <taxon>Hyphomicrobiales</taxon>
        <taxon>Nitrobacteraceae</taxon>
        <taxon>Bradyrhizobium</taxon>
    </lineage>
</organism>